<dbReference type="PANTHER" id="PTHR12905:SF28">
    <property type="entry name" value="RHAMNOGALACTURONATE LYASE C-RELATED"/>
    <property type="match status" value="1"/>
</dbReference>
<dbReference type="Gene3D" id="3.60.21.10">
    <property type="match status" value="1"/>
</dbReference>
<protein>
    <submittedName>
        <fullName evidence="2">Putative rhamnogalacturonate lyase C</fullName>
    </submittedName>
</protein>
<dbReference type="Proteomes" id="UP001302367">
    <property type="component" value="Chromosome 7"/>
</dbReference>
<sequence>MALDAIIHRKETPWWRQFQDAPCPTLAKSLYSWRRRLALDQSSQQAPETADDITVVCVSDTHNSQPKIPPGDILIHAGDLTQGGTAAELQAQLHWLDAQPHAHKLVIAGNHDIILDAAKSAEFGFSPEARQALQWGSLIYLEHSSRTVDVRGRKVSIFGHPSTRKHGNWAFQYDKGADVFRHHVPMAVDILVTHSPPQFHLDVAGWGEGFLLQEIQRVKPKLHVFGHIHAGYGRDVIIYDVFERLYEDVCSHHGGILAVLHMIYLLLHMALMGLSRKAESTILINASAVGGLREESIRTVQTVRL</sequence>
<dbReference type="InterPro" id="IPR004843">
    <property type="entry name" value="Calcineurin-like_PHP"/>
</dbReference>
<dbReference type="GO" id="GO:0016787">
    <property type="term" value="F:hydrolase activity"/>
    <property type="evidence" value="ECO:0007669"/>
    <property type="project" value="InterPro"/>
</dbReference>
<evidence type="ECO:0000313" key="4">
    <source>
        <dbReference type="Proteomes" id="UP000230605"/>
    </source>
</evidence>
<dbReference type="OrthoDB" id="630188at2759"/>
<keyword evidence="5" id="KW-1185">Reference proteome</keyword>
<reference evidence="3 5" key="2">
    <citation type="submission" date="2023-09" db="EMBL/GenBank/DDBJ databases">
        <title>Complete-Gapless Cercospora beticola genome.</title>
        <authorList>
            <person name="Wyatt N.A."/>
            <person name="Spanner R.E."/>
            <person name="Bolton M.D."/>
        </authorList>
    </citation>
    <scope>NUCLEOTIDE SEQUENCE [LARGE SCALE GENOMIC DNA]</scope>
    <source>
        <strain evidence="3">Cb09-40</strain>
    </source>
</reference>
<evidence type="ECO:0000313" key="5">
    <source>
        <dbReference type="Proteomes" id="UP001302367"/>
    </source>
</evidence>
<dbReference type="SUPFAM" id="SSF56300">
    <property type="entry name" value="Metallo-dependent phosphatases"/>
    <property type="match status" value="1"/>
</dbReference>
<organism evidence="2 4">
    <name type="scientific">Cercospora beticola</name>
    <name type="common">Sugarbeet leaf spot fungus</name>
    <dbReference type="NCBI Taxonomy" id="122368"/>
    <lineage>
        <taxon>Eukaryota</taxon>
        <taxon>Fungi</taxon>
        <taxon>Dikarya</taxon>
        <taxon>Ascomycota</taxon>
        <taxon>Pezizomycotina</taxon>
        <taxon>Dothideomycetes</taxon>
        <taxon>Dothideomycetidae</taxon>
        <taxon>Mycosphaerellales</taxon>
        <taxon>Mycosphaerellaceae</taxon>
        <taxon>Cercospora</taxon>
    </lineage>
</organism>
<evidence type="ECO:0000259" key="1">
    <source>
        <dbReference type="Pfam" id="PF00149"/>
    </source>
</evidence>
<accession>A0A2G5HHU8</accession>
<dbReference type="Pfam" id="PF00149">
    <property type="entry name" value="Metallophos"/>
    <property type="match status" value="1"/>
</dbReference>
<evidence type="ECO:0000313" key="2">
    <source>
        <dbReference type="EMBL" id="PIA92137.1"/>
    </source>
</evidence>
<dbReference type="EMBL" id="CP134190">
    <property type="protein sequence ID" value="WPB05801.1"/>
    <property type="molecule type" value="Genomic_DNA"/>
</dbReference>
<dbReference type="InterPro" id="IPR051693">
    <property type="entry name" value="UPF0046_metallophosphoest"/>
</dbReference>
<name>A0A2G5HHU8_CERBT</name>
<dbReference type="InterPro" id="IPR029052">
    <property type="entry name" value="Metallo-depent_PP-like"/>
</dbReference>
<dbReference type="GO" id="GO:0016829">
    <property type="term" value="F:lyase activity"/>
    <property type="evidence" value="ECO:0007669"/>
    <property type="project" value="UniProtKB-KW"/>
</dbReference>
<dbReference type="AlphaFoldDB" id="A0A2G5HHU8"/>
<gene>
    <name evidence="2" type="ORF">CB0940_09852</name>
    <name evidence="3" type="ORF">RHO25_010455</name>
</gene>
<dbReference type="EMBL" id="LKMD01000106">
    <property type="protein sequence ID" value="PIA92137.1"/>
    <property type="molecule type" value="Genomic_DNA"/>
</dbReference>
<feature type="domain" description="Calcineurin-like phosphoesterase" evidence="1">
    <location>
        <begin position="69"/>
        <end position="230"/>
    </location>
</feature>
<reference evidence="2 4" key="1">
    <citation type="submission" date="2015-10" db="EMBL/GenBank/DDBJ databases">
        <title>The cercosporin biosynthetic gene cluster was horizontally transferred to several fungal lineages and shown to be expanded in Cercospora beticola based on microsynteny with recipient genomes.</title>
        <authorList>
            <person name="De Jonge R."/>
            <person name="Ebert M.K."/>
            <person name="Suttle J.C."/>
            <person name="Jurick Ii W.M."/>
            <person name="Secor G.A."/>
            <person name="Thomma B.P."/>
            <person name="Van De Peer Y."/>
            <person name="Bolton M.D."/>
        </authorList>
    </citation>
    <scope>NUCLEOTIDE SEQUENCE [LARGE SCALE GENOMIC DNA]</scope>
    <source>
        <strain evidence="2 4">09-40</strain>
    </source>
</reference>
<dbReference type="PANTHER" id="PTHR12905">
    <property type="entry name" value="METALLOPHOSPHOESTERASE"/>
    <property type="match status" value="1"/>
</dbReference>
<proteinExistence type="predicted"/>
<dbReference type="CDD" id="cd07379">
    <property type="entry name" value="MPP_239FB"/>
    <property type="match status" value="1"/>
</dbReference>
<evidence type="ECO:0000313" key="3">
    <source>
        <dbReference type="EMBL" id="WPB05801.1"/>
    </source>
</evidence>
<keyword evidence="2" id="KW-0456">Lyase</keyword>
<dbReference type="Proteomes" id="UP000230605">
    <property type="component" value="Chromosome 7"/>
</dbReference>